<evidence type="ECO:0000313" key="3">
    <source>
        <dbReference type="Proteomes" id="UP000292052"/>
    </source>
</evidence>
<dbReference type="Proteomes" id="UP000292052">
    <property type="component" value="Unassembled WGS sequence"/>
</dbReference>
<dbReference type="AlphaFoldDB" id="A0A482W3Z9"/>
<keyword evidence="3" id="KW-1185">Reference proteome</keyword>
<feature type="region of interest" description="Disordered" evidence="1">
    <location>
        <begin position="1"/>
        <end position="23"/>
    </location>
</feature>
<dbReference type="EMBL" id="QDEB01030756">
    <property type="protein sequence ID" value="RZC39881.1"/>
    <property type="molecule type" value="Genomic_DNA"/>
</dbReference>
<dbReference type="STRING" id="1661398.A0A482W3Z9"/>
<comment type="caution">
    <text evidence="2">The sequence shown here is derived from an EMBL/GenBank/DDBJ whole genome shotgun (WGS) entry which is preliminary data.</text>
</comment>
<organism evidence="2 3">
    <name type="scientific">Asbolus verrucosus</name>
    <name type="common">Desert ironclad beetle</name>
    <dbReference type="NCBI Taxonomy" id="1661398"/>
    <lineage>
        <taxon>Eukaryota</taxon>
        <taxon>Metazoa</taxon>
        <taxon>Ecdysozoa</taxon>
        <taxon>Arthropoda</taxon>
        <taxon>Hexapoda</taxon>
        <taxon>Insecta</taxon>
        <taxon>Pterygota</taxon>
        <taxon>Neoptera</taxon>
        <taxon>Endopterygota</taxon>
        <taxon>Coleoptera</taxon>
        <taxon>Polyphaga</taxon>
        <taxon>Cucujiformia</taxon>
        <taxon>Tenebrionidae</taxon>
        <taxon>Pimeliinae</taxon>
        <taxon>Asbolus</taxon>
    </lineage>
</organism>
<gene>
    <name evidence="2" type="ORF">BDFB_006721</name>
</gene>
<sequence length="94" mass="9864">MGKAEQLSDNVPGLSPQTEASKLLEQALMQMDGIISGNTSSLTAHSPDYGFASSPPGVREAANTLVSAIQNTSAPPPPDPTIAKVLLHWLQQIK</sequence>
<accession>A0A482W3Z9</accession>
<dbReference type="OrthoDB" id="8300281at2759"/>
<evidence type="ECO:0000313" key="2">
    <source>
        <dbReference type="EMBL" id="RZC39881.1"/>
    </source>
</evidence>
<evidence type="ECO:0000256" key="1">
    <source>
        <dbReference type="SAM" id="MobiDB-lite"/>
    </source>
</evidence>
<protein>
    <submittedName>
        <fullName evidence="2">Uncharacterized protein</fullName>
    </submittedName>
</protein>
<proteinExistence type="predicted"/>
<name>A0A482W3Z9_ASBVE</name>
<reference evidence="2 3" key="1">
    <citation type="submission" date="2017-03" db="EMBL/GenBank/DDBJ databases">
        <title>Genome of the blue death feigning beetle - Asbolus verrucosus.</title>
        <authorList>
            <person name="Rider S.D."/>
        </authorList>
    </citation>
    <scope>NUCLEOTIDE SEQUENCE [LARGE SCALE GENOMIC DNA]</scope>
    <source>
        <strain evidence="2">Butters</strain>
        <tissue evidence="2">Head and leg muscle</tissue>
    </source>
</reference>